<dbReference type="InterPro" id="IPR018574">
    <property type="entry name" value="Structure-sp_endonuc_su_Slx4"/>
</dbReference>
<feature type="compositionally biased region" description="Polar residues" evidence="8">
    <location>
        <begin position="104"/>
        <end position="122"/>
    </location>
</feature>
<dbReference type="OrthoDB" id="4066789at2759"/>
<feature type="region of interest" description="Disordered" evidence="8">
    <location>
        <begin position="81"/>
        <end position="122"/>
    </location>
</feature>
<reference evidence="9 10" key="1">
    <citation type="submission" date="2016-08" db="EMBL/GenBank/DDBJ databases">
        <title>Draft genome sequence of allopolyploid Zygosaccharomyces rouxii.</title>
        <authorList>
            <person name="Watanabe J."/>
            <person name="Uehara K."/>
            <person name="Mogi Y."/>
            <person name="Tsukioka Y."/>
        </authorList>
    </citation>
    <scope>NUCLEOTIDE SEQUENCE [LARGE SCALE GENOMIC DNA]</scope>
    <source>
        <strain evidence="9 10">NBRC 110957</strain>
    </source>
</reference>
<protein>
    <recommendedName>
        <fullName evidence="7">Structure-specific endonuclease subunit SLX4</fullName>
    </recommendedName>
</protein>
<comment type="similarity">
    <text evidence="2">Belongs to the SLX4 family.</text>
</comment>
<dbReference type="GO" id="GO:0006281">
    <property type="term" value="P:DNA repair"/>
    <property type="evidence" value="ECO:0007669"/>
    <property type="project" value="UniProtKB-KW"/>
</dbReference>
<evidence type="ECO:0000256" key="2">
    <source>
        <dbReference type="ARBA" id="ARBA00006661"/>
    </source>
</evidence>
<comment type="subcellular location">
    <subcellularLocation>
        <location evidence="1">Nucleus</location>
    </subcellularLocation>
</comment>
<keyword evidence="4" id="KW-0233">DNA recombination</keyword>
<dbReference type="AlphaFoldDB" id="A0A1Q3AHA5"/>
<keyword evidence="6" id="KW-0539">Nucleus</keyword>
<dbReference type="Pfam" id="PF09494">
    <property type="entry name" value="Slx4"/>
    <property type="match status" value="1"/>
</dbReference>
<feature type="region of interest" description="Disordered" evidence="8">
    <location>
        <begin position="140"/>
        <end position="166"/>
    </location>
</feature>
<dbReference type="GO" id="GO:0006310">
    <property type="term" value="P:DNA recombination"/>
    <property type="evidence" value="ECO:0007669"/>
    <property type="project" value="UniProtKB-KW"/>
</dbReference>
<evidence type="ECO:0000256" key="4">
    <source>
        <dbReference type="ARBA" id="ARBA00023172"/>
    </source>
</evidence>
<evidence type="ECO:0000256" key="7">
    <source>
        <dbReference type="ARBA" id="ARBA00029496"/>
    </source>
</evidence>
<evidence type="ECO:0000256" key="5">
    <source>
        <dbReference type="ARBA" id="ARBA00023204"/>
    </source>
</evidence>
<keyword evidence="5" id="KW-0234">DNA repair</keyword>
<evidence type="ECO:0000256" key="8">
    <source>
        <dbReference type="SAM" id="MobiDB-lite"/>
    </source>
</evidence>
<organism evidence="9 10">
    <name type="scientific">Zygosaccharomyces rouxii</name>
    <dbReference type="NCBI Taxonomy" id="4956"/>
    <lineage>
        <taxon>Eukaryota</taxon>
        <taxon>Fungi</taxon>
        <taxon>Dikarya</taxon>
        <taxon>Ascomycota</taxon>
        <taxon>Saccharomycotina</taxon>
        <taxon>Saccharomycetes</taxon>
        <taxon>Saccharomycetales</taxon>
        <taxon>Saccharomycetaceae</taxon>
        <taxon>Zygosaccharomyces</taxon>
    </lineage>
</organism>
<gene>
    <name evidence="9" type="ORF">ZYGR_0AS04520</name>
</gene>
<evidence type="ECO:0000313" key="9">
    <source>
        <dbReference type="EMBL" id="GAV55129.1"/>
    </source>
</evidence>
<evidence type="ECO:0000256" key="1">
    <source>
        <dbReference type="ARBA" id="ARBA00004123"/>
    </source>
</evidence>
<comment type="caution">
    <text evidence="9">The sequence shown here is derived from an EMBL/GenBank/DDBJ whole genome shotgun (WGS) entry which is preliminary data.</text>
</comment>
<dbReference type="EMBL" id="BDGX01000045">
    <property type="protein sequence ID" value="GAV55129.1"/>
    <property type="molecule type" value="Genomic_DNA"/>
</dbReference>
<evidence type="ECO:0000313" key="10">
    <source>
        <dbReference type="Proteomes" id="UP000187013"/>
    </source>
</evidence>
<dbReference type="GO" id="GO:0033557">
    <property type="term" value="C:Slx1-Slx4 complex"/>
    <property type="evidence" value="ECO:0007669"/>
    <property type="project" value="InterPro"/>
</dbReference>
<dbReference type="GO" id="GO:0006260">
    <property type="term" value="P:DNA replication"/>
    <property type="evidence" value="ECO:0007669"/>
    <property type="project" value="InterPro"/>
</dbReference>
<accession>A0A1Q3AHA5</accession>
<feature type="region of interest" description="Disordered" evidence="8">
    <location>
        <begin position="293"/>
        <end position="319"/>
    </location>
</feature>
<name>A0A1Q3AHA5_ZYGRO</name>
<evidence type="ECO:0000256" key="3">
    <source>
        <dbReference type="ARBA" id="ARBA00022763"/>
    </source>
</evidence>
<feature type="compositionally biased region" description="Low complexity" evidence="8">
    <location>
        <begin position="293"/>
        <end position="303"/>
    </location>
</feature>
<proteinExistence type="inferred from homology"/>
<dbReference type="Proteomes" id="UP000187013">
    <property type="component" value="Unassembled WGS sequence"/>
</dbReference>
<sequence length="551" mass="62126">MDFHRANRNLQLVESGISDDKNSANLSLDETQVPVLSGFSSDSDKDEQEQIFINTQVQGRLDEAEEADKVRASLGEFRYNIQDNNTSPKRKSTLQRPSARITKRSNPSQRNKQSTKAQSLLKQLSGKHAKVHDMIKYQQKLDSIGGSQQRTKNKGRTTKAKKEREKKYDTYNANEWQHIYNLLLEKFPHTRPSEVEDVYQYLYGNEDEDQPLWNESQRPIESESQDLGSLPPPADNQRVSVLSLSQVMDDNPPMEPDEDVIVPDSTDEECIVIPIPTSPQPPRLLRPPLIAKPPLLTKPTLRKPGPDADTPKTAYSPSDGVIDLTEGSFKAVKSLISPLKEETAQVQVPATRMPTLGTTPNLVPTRDQPLRYRLHRSQLESFSAVEGLIVHSPGQSQDDVPVPDTELEDSDAEGHYMVELEPSKLTTRTPSPSVQFDWNSQSAQQLRQSMKSLGLKTSRSKHQMLHSLQQASQVLEIDNSGQENQRQDIHNYLTSLVQSSPALLEKVYTFQPIASKELLTRLTETNPFVDIIDEYTIREWADNQGICLTTS</sequence>
<keyword evidence="3" id="KW-0227">DNA damage</keyword>
<evidence type="ECO:0000256" key="6">
    <source>
        <dbReference type="ARBA" id="ARBA00023242"/>
    </source>
</evidence>